<evidence type="ECO:0000313" key="2">
    <source>
        <dbReference type="EMBL" id="GMM38843.1"/>
    </source>
</evidence>
<name>A0AAV5QVG9_9ASCO</name>
<feature type="compositionally biased region" description="Basic and acidic residues" evidence="1">
    <location>
        <begin position="190"/>
        <end position="208"/>
    </location>
</feature>
<protein>
    <submittedName>
        <fullName evidence="2">Uncharacterized protein</fullName>
    </submittedName>
</protein>
<dbReference type="EMBL" id="BTFZ01000020">
    <property type="protein sequence ID" value="GMM38843.1"/>
    <property type="molecule type" value="Genomic_DNA"/>
</dbReference>
<dbReference type="Proteomes" id="UP001360560">
    <property type="component" value="Unassembled WGS sequence"/>
</dbReference>
<evidence type="ECO:0000313" key="3">
    <source>
        <dbReference type="Proteomes" id="UP001360560"/>
    </source>
</evidence>
<comment type="caution">
    <text evidence="2">The sequence shown here is derived from an EMBL/GenBank/DDBJ whole genome shotgun (WGS) entry which is preliminary data.</text>
</comment>
<organism evidence="2 3">
    <name type="scientific">Saccharomycopsis crataegensis</name>
    <dbReference type="NCBI Taxonomy" id="43959"/>
    <lineage>
        <taxon>Eukaryota</taxon>
        <taxon>Fungi</taxon>
        <taxon>Dikarya</taxon>
        <taxon>Ascomycota</taxon>
        <taxon>Saccharomycotina</taxon>
        <taxon>Saccharomycetes</taxon>
        <taxon>Saccharomycopsidaceae</taxon>
        <taxon>Saccharomycopsis</taxon>
    </lineage>
</organism>
<accession>A0AAV5QVG9</accession>
<dbReference type="GeneID" id="90076831"/>
<keyword evidence="3" id="KW-1185">Reference proteome</keyword>
<gene>
    <name evidence="2" type="ORF">DASC09_061820</name>
</gene>
<reference evidence="2 3" key="1">
    <citation type="journal article" date="2023" name="Elife">
        <title>Identification of key yeast species and microbe-microbe interactions impacting larval growth of Drosophila in the wild.</title>
        <authorList>
            <person name="Mure A."/>
            <person name="Sugiura Y."/>
            <person name="Maeda R."/>
            <person name="Honda K."/>
            <person name="Sakurai N."/>
            <person name="Takahashi Y."/>
            <person name="Watada M."/>
            <person name="Katoh T."/>
            <person name="Gotoh A."/>
            <person name="Gotoh Y."/>
            <person name="Taniguchi I."/>
            <person name="Nakamura K."/>
            <person name="Hayashi T."/>
            <person name="Katayama T."/>
            <person name="Uemura T."/>
            <person name="Hattori Y."/>
        </authorList>
    </citation>
    <scope>NUCLEOTIDE SEQUENCE [LARGE SCALE GENOMIC DNA]</scope>
    <source>
        <strain evidence="2 3">SC-9</strain>
    </source>
</reference>
<proteinExistence type="predicted"/>
<evidence type="ECO:0000256" key="1">
    <source>
        <dbReference type="SAM" id="MobiDB-lite"/>
    </source>
</evidence>
<sequence>MLQFLVTLQWLKYLVVWYGGLSLFTSRCSYPPTYFLDSSASISRPLPMTSTSIPPPPTSISISSSPEIPSFVAQDINCTNVQNCRDPEGSTRQCSYQCLQGKRYVNQDNNNSVLRDHYYRINNFWEPLSLSFSDDYGYNNLWNFLVDDPTLYICLALGLLGIDMYNNLIIGITNFAKHLHRDTISIISKREEEEKEEKEKEKEKEDNKPLMSSKEITRLIKEISDGVIATVVSDIDCKVRQYETDIKVLNDTFGVVQDSNKDLETQIDQLKHQSMMTLDKVGQVEEACGPVLAFTYQALGMVRDVTDILVMMDGDDEGILLNNNDLEIINDGVLHIQNEPQIL</sequence>
<feature type="region of interest" description="Disordered" evidence="1">
    <location>
        <begin position="190"/>
        <end position="210"/>
    </location>
</feature>
<dbReference type="AlphaFoldDB" id="A0AAV5QVG9"/>
<dbReference type="RefSeq" id="XP_064855838.1">
    <property type="nucleotide sequence ID" value="XM_064999766.1"/>
</dbReference>